<gene>
    <name evidence="4" type="ORF">AFUS01_LOCUS10650</name>
</gene>
<name>A0A8J2JJH9_9HEXA</name>
<accession>A0A8J2JJH9</accession>
<keyword evidence="2" id="KW-0812">Transmembrane</keyword>
<keyword evidence="2" id="KW-0472">Membrane</keyword>
<feature type="compositionally biased region" description="Polar residues" evidence="1">
    <location>
        <begin position="45"/>
        <end position="58"/>
    </location>
</feature>
<dbReference type="EMBL" id="CAJVCH010079377">
    <property type="protein sequence ID" value="CAG7721435.1"/>
    <property type="molecule type" value="Genomic_DNA"/>
</dbReference>
<keyword evidence="2" id="KW-1133">Transmembrane helix</keyword>
<evidence type="ECO:0000256" key="2">
    <source>
        <dbReference type="SAM" id="Phobius"/>
    </source>
</evidence>
<evidence type="ECO:0000313" key="4">
    <source>
        <dbReference type="EMBL" id="CAG7721435.1"/>
    </source>
</evidence>
<proteinExistence type="predicted"/>
<feature type="signal peptide" evidence="3">
    <location>
        <begin position="1"/>
        <end position="19"/>
    </location>
</feature>
<keyword evidence="5" id="KW-1185">Reference proteome</keyword>
<keyword evidence="3" id="KW-0732">Signal</keyword>
<evidence type="ECO:0000313" key="5">
    <source>
        <dbReference type="Proteomes" id="UP000708208"/>
    </source>
</evidence>
<feature type="chain" id="PRO_5035179524" evidence="3">
    <location>
        <begin position="20"/>
        <end position="184"/>
    </location>
</feature>
<dbReference type="Proteomes" id="UP000708208">
    <property type="component" value="Unassembled WGS sequence"/>
</dbReference>
<dbReference type="OrthoDB" id="8285134at2759"/>
<feature type="compositionally biased region" description="Polar residues" evidence="1">
    <location>
        <begin position="20"/>
        <end position="36"/>
    </location>
</feature>
<protein>
    <submittedName>
        <fullName evidence="4">Uncharacterized protein</fullName>
    </submittedName>
</protein>
<evidence type="ECO:0000256" key="1">
    <source>
        <dbReference type="SAM" id="MobiDB-lite"/>
    </source>
</evidence>
<comment type="caution">
    <text evidence="4">The sequence shown here is derived from an EMBL/GenBank/DDBJ whole genome shotgun (WGS) entry which is preliminary data.</text>
</comment>
<reference evidence="4" key="1">
    <citation type="submission" date="2021-06" db="EMBL/GenBank/DDBJ databases">
        <authorList>
            <person name="Hodson N. C."/>
            <person name="Mongue J. A."/>
            <person name="Jaron S. K."/>
        </authorList>
    </citation>
    <scope>NUCLEOTIDE SEQUENCE</scope>
</reference>
<organism evidence="4 5">
    <name type="scientific">Allacma fusca</name>
    <dbReference type="NCBI Taxonomy" id="39272"/>
    <lineage>
        <taxon>Eukaryota</taxon>
        <taxon>Metazoa</taxon>
        <taxon>Ecdysozoa</taxon>
        <taxon>Arthropoda</taxon>
        <taxon>Hexapoda</taxon>
        <taxon>Collembola</taxon>
        <taxon>Symphypleona</taxon>
        <taxon>Sminthuridae</taxon>
        <taxon>Allacma</taxon>
    </lineage>
</organism>
<feature type="transmembrane region" description="Helical" evidence="2">
    <location>
        <begin position="107"/>
        <end position="129"/>
    </location>
</feature>
<evidence type="ECO:0000256" key="3">
    <source>
        <dbReference type="SAM" id="SignalP"/>
    </source>
</evidence>
<feature type="region of interest" description="Disordered" evidence="1">
    <location>
        <begin position="18"/>
        <end position="58"/>
    </location>
</feature>
<dbReference type="AlphaFoldDB" id="A0A8J2JJH9"/>
<sequence length="184" mass="20284">MEFLQVVSLVLTLSTAGLASPTSTSNNPQQGPNNQMLVHGDQKSSEQNPANQFMYRNSPGNNSPSYVPNYQQLANVPTYPRDTPSPSTFLGLSSNGEFQLSAYFSQVFWGLVGSIVGIAVIIWLIRIIFPKESFDSLVDKIKSTKTGKNMDIDRITNMVYGAIDSYSKWATKDARAGVVNPKRR</sequence>